<dbReference type="InterPro" id="IPR011990">
    <property type="entry name" value="TPR-like_helical_dom_sf"/>
</dbReference>
<dbReference type="InterPro" id="IPR002885">
    <property type="entry name" value="PPR_rpt"/>
</dbReference>
<feature type="repeat" description="PPR" evidence="2">
    <location>
        <begin position="138"/>
        <end position="172"/>
    </location>
</feature>
<dbReference type="AlphaFoldDB" id="A0A9P1GF56"/>
<gene>
    <name evidence="3" type="ORF">C1SCF055_LOCUS33550</name>
</gene>
<dbReference type="Pfam" id="PF13812">
    <property type="entry name" value="PPR_3"/>
    <property type="match status" value="1"/>
</dbReference>
<dbReference type="Pfam" id="PF01535">
    <property type="entry name" value="PPR"/>
    <property type="match status" value="2"/>
</dbReference>
<evidence type="ECO:0000256" key="1">
    <source>
        <dbReference type="ARBA" id="ARBA00022737"/>
    </source>
</evidence>
<name>A0A9P1GF56_9DINO</name>
<evidence type="ECO:0000313" key="3">
    <source>
        <dbReference type="EMBL" id="CAI4008069.1"/>
    </source>
</evidence>
<dbReference type="OrthoDB" id="428658at2759"/>
<proteinExistence type="predicted"/>
<reference evidence="4 5" key="2">
    <citation type="submission" date="2024-05" db="EMBL/GenBank/DDBJ databases">
        <authorList>
            <person name="Chen Y."/>
            <person name="Shah S."/>
            <person name="Dougan E. K."/>
            <person name="Thang M."/>
            <person name="Chan C."/>
        </authorList>
    </citation>
    <scope>NUCLEOTIDE SEQUENCE [LARGE SCALE GENOMIC DNA]</scope>
</reference>
<organism evidence="3">
    <name type="scientific">Cladocopium goreaui</name>
    <dbReference type="NCBI Taxonomy" id="2562237"/>
    <lineage>
        <taxon>Eukaryota</taxon>
        <taxon>Sar</taxon>
        <taxon>Alveolata</taxon>
        <taxon>Dinophyceae</taxon>
        <taxon>Suessiales</taxon>
        <taxon>Symbiodiniaceae</taxon>
        <taxon>Cladocopium</taxon>
    </lineage>
</organism>
<dbReference type="NCBIfam" id="TIGR00756">
    <property type="entry name" value="PPR"/>
    <property type="match status" value="1"/>
</dbReference>
<evidence type="ECO:0000313" key="5">
    <source>
        <dbReference type="Proteomes" id="UP001152797"/>
    </source>
</evidence>
<protein>
    <submittedName>
        <fullName evidence="4">Pentatricopeptide repeat-containing protein At2g41720 (Protein EMBRYO DEFECTIVE 2654)</fullName>
    </submittedName>
</protein>
<sequence length="514" mass="56593">DLTIGSVRAALQGFKKARAWTSALQVLRKMRQDELMPDLPAWTLVMACMASGHWQTASALLDEMSQASVQPSVVCYNAVLSALSRGTQGEAALSKWRSWKAQGVRPSCVTYTCLMGCCHWTMAIQLLEQMPQQRMETDLVAWNAALNSCADARSWHHAVHLLQFMEDSQVSPDIISFSSCLAACAVPSAWERSLELFSRAQQRFRVDAQICVAALSACATGACWQHALEVLRLRPSLPQTRSALGALVTALVPCWSRAMQLLLEDRGTADLVTWNTLLAATPWECGLALLSLMSKRLRADCASYGAVLRACENTHEWEVAIALLQDMTERQVPPDLMACCSTLSACEKGRQWQRCLLLLTEMRRAETPTLPAPDIVAYGAAVSACEKCGQWPAALSLLQQLWERTLQLDQVAGNAVLSALGSGQQWRMALALFFQMEQAEMVDLISYNALLEQCPWDVALALAQEMAHQQLQPDLITSAALSRRLELGGAVAVAASLRCCRQLELQGMALLRRR</sequence>
<dbReference type="Proteomes" id="UP001152797">
    <property type="component" value="Unassembled WGS sequence"/>
</dbReference>
<dbReference type="PANTHER" id="PTHR47447:SF17">
    <property type="entry name" value="OS12G0638900 PROTEIN"/>
    <property type="match status" value="1"/>
</dbReference>
<dbReference type="PANTHER" id="PTHR47447">
    <property type="entry name" value="OS03G0856100 PROTEIN"/>
    <property type="match status" value="1"/>
</dbReference>
<dbReference type="EMBL" id="CAMXCT020004190">
    <property type="protein sequence ID" value="CAL1161444.1"/>
    <property type="molecule type" value="Genomic_DNA"/>
</dbReference>
<evidence type="ECO:0000256" key="2">
    <source>
        <dbReference type="PROSITE-ProRule" id="PRU00708"/>
    </source>
</evidence>
<keyword evidence="1" id="KW-0677">Repeat</keyword>
<reference evidence="3" key="1">
    <citation type="submission" date="2022-10" db="EMBL/GenBank/DDBJ databases">
        <authorList>
            <person name="Chen Y."/>
            <person name="Dougan E. K."/>
            <person name="Chan C."/>
            <person name="Rhodes N."/>
            <person name="Thang M."/>
        </authorList>
    </citation>
    <scope>NUCLEOTIDE SEQUENCE</scope>
</reference>
<dbReference type="EMBL" id="CAMXCT010004190">
    <property type="protein sequence ID" value="CAI4008069.1"/>
    <property type="molecule type" value="Genomic_DNA"/>
</dbReference>
<dbReference type="PROSITE" id="PS51375">
    <property type="entry name" value="PPR"/>
    <property type="match status" value="3"/>
</dbReference>
<feature type="non-terminal residue" evidence="3">
    <location>
        <position position="514"/>
    </location>
</feature>
<dbReference type="Pfam" id="PF13041">
    <property type="entry name" value="PPR_2"/>
    <property type="match status" value="1"/>
</dbReference>
<accession>A0A9P1GF56</accession>
<feature type="repeat" description="PPR" evidence="2">
    <location>
        <begin position="72"/>
        <end position="106"/>
    </location>
</feature>
<evidence type="ECO:0000313" key="4">
    <source>
        <dbReference type="EMBL" id="CAL4795381.1"/>
    </source>
</evidence>
<keyword evidence="5" id="KW-1185">Reference proteome</keyword>
<comment type="caution">
    <text evidence="3">The sequence shown here is derived from an EMBL/GenBank/DDBJ whole genome shotgun (WGS) entry which is preliminary data.</text>
</comment>
<dbReference type="Gene3D" id="1.25.40.10">
    <property type="entry name" value="Tetratricopeptide repeat domain"/>
    <property type="match status" value="4"/>
</dbReference>
<feature type="repeat" description="PPR" evidence="2">
    <location>
        <begin position="300"/>
        <end position="334"/>
    </location>
</feature>
<dbReference type="EMBL" id="CAMXCT030004190">
    <property type="protein sequence ID" value="CAL4795381.1"/>
    <property type="molecule type" value="Genomic_DNA"/>
</dbReference>